<organism evidence="2 3">
    <name type="scientific">Candidatus Buchananbacteria bacterium RIFCSPHIGHO2_02_FULL_38_8</name>
    <dbReference type="NCBI Taxonomy" id="1797538"/>
    <lineage>
        <taxon>Bacteria</taxon>
        <taxon>Candidatus Buchananiibacteriota</taxon>
    </lineage>
</organism>
<sequence>MYGYSPVTDEKRKKGTKNVMGRRKVLRKRAKRWFPGRPMMWLGGILYFNNGHSLERVPNIEEVPKFGQQTNPSLATEWNHRRQPPIKVYSVRWQDWNSQPSRPKWPWL</sequence>
<dbReference type="AlphaFoldDB" id="A0A1G1Y608"/>
<name>A0A1G1Y608_9BACT</name>
<gene>
    <name evidence="2" type="ORF">A3J62_01020</name>
</gene>
<feature type="compositionally biased region" description="Basic residues" evidence="1">
    <location>
        <begin position="13"/>
        <end position="22"/>
    </location>
</feature>
<comment type="caution">
    <text evidence="2">The sequence shown here is derived from an EMBL/GenBank/DDBJ whole genome shotgun (WGS) entry which is preliminary data.</text>
</comment>
<proteinExistence type="predicted"/>
<reference evidence="2 3" key="1">
    <citation type="journal article" date="2016" name="Nat. Commun.">
        <title>Thousands of microbial genomes shed light on interconnected biogeochemical processes in an aquifer system.</title>
        <authorList>
            <person name="Anantharaman K."/>
            <person name="Brown C.T."/>
            <person name="Hug L.A."/>
            <person name="Sharon I."/>
            <person name="Castelle C.J."/>
            <person name="Probst A.J."/>
            <person name="Thomas B.C."/>
            <person name="Singh A."/>
            <person name="Wilkins M.J."/>
            <person name="Karaoz U."/>
            <person name="Brodie E.L."/>
            <person name="Williams K.H."/>
            <person name="Hubbard S.S."/>
            <person name="Banfield J.F."/>
        </authorList>
    </citation>
    <scope>NUCLEOTIDE SEQUENCE [LARGE SCALE GENOMIC DNA]</scope>
</reference>
<accession>A0A1G1Y608</accession>
<feature type="region of interest" description="Disordered" evidence="1">
    <location>
        <begin position="1"/>
        <end position="22"/>
    </location>
</feature>
<evidence type="ECO:0000313" key="2">
    <source>
        <dbReference type="EMBL" id="OGY47775.1"/>
    </source>
</evidence>
<evidence type="ECO:0000256" key="1">
    <source>
        <dbReference type="SAM" id="MobiDB-lite"/>
    </source>
</evidence>
<evidence type="ECO:0000313" key="3">
    <source>
        <dbReference type="Proteomes" id="UP000178747"/>
    </source>
</evidence>
<protein>
    <submittedName>
        <fullName evidence="2">Uncharacterized protein</fullName>
    </submittedName>
</protein>
<dbReference type="Proteomes" id="UP000178747">
    <property type="component" value="Unassembled WGS sequence"/>
</dbReference>
<dbReference type="EMBL" id="MHIH01000018">
    <property type="protein sequence ID" value="OGY47775.1"/>
    <property type="molecule type" value="Genomic_DNA"/>
</dbReference>